<dbReference type="EMBL" id="ML208323">
    <property type="protein sequence ID" value="TFK69840.1"/>
    <property type="molecule type" value="Genomic_DNA"/>
</dbReference>
<reference evidence="1 2" key="1">
    <citation type="journal article" date="2019" name="Nat. Ecol. Evol.">
        <title>Megaphylogeny resolves global patterns of mushroom evolution.</title>
        <authorList>
            <person name="Varga T."/>
            <person name="Krizsan K."/>
            <person name="Foldi C."/>
            <person name="Dima B."/>
            <person name="Sanchez-Garcia M."/>
            <person name="Sanchez-Ramirez S."/>
            <person name="Szollosi G.J."/>
            <person name="Szarkandi J.G."/>
            <person name="Papp V."/>
            <person name="Albert L."/>
            <person name="Andreopoulos W."/>
            <person name="Angelini C."/>
            <person name="Antonin V."/>
            <person name="Barry K.W."/>
            <person name="Bougher N.L."/>
            <person name="Buchanan P."/>
            <person name="Buyck B."/>
            <person name="Bense V."/>
            <person name="Catcheside P."/>
            <person name="Chovatia M."/>
            <person name="Cooper J."/>
            <person name="Damon W."/>
            <person name="Desjardin D."/>
            <person name="Finy P."/>
            <person name="Geml J."/>
            <person name="Haridas S."/>
            <person name="Hughes K."/>
            <person name="Justo A."/>
            <person name="Karasinski D."/>
            <person name="Kautmanova I."/>
            <person name="Kiss B."/>
            <person name="Kocsube S."/>
            <person name="Kotiranta H."/>
            <person name="LaButti K.M."/>
            <person name="Lechner B.E."/>
            <person name="Liimatainen K."/>
            <person name="Lipzen A."/>
            <person name="Lukacs Z."/>
            <person name="Mihaltcheva S."/>
            <person name="Morgado L.N."/>
            <person name="Niskanen T."/>
            <person name="Noordeloos M.E."/>
            <person name="Ohm R.A."/>
            <person name="Ortiz-Santana B."/>
            <person name="Ovrebo C."/>
            <person name="Racz N."/>
            <person name="Riley R."/>
            <person name="Savchenko A."/>
            <person name="Shiryaev A."/>
            <person name="Soop K."/>
            <person name="Spirin V."/>
            <person name="Szebenyi C."/>
            <person name="Tomsovsky M."/>
            <person name="Tulloss R.E."/>
            <person name="Uehling J."/>
            <person name="Grigoriev I.V."/>
            <person name="Vagvolgyi C."/>
            <person name="Papp T."/>
            <person name="Martin F.M."/>
            <person name="Miettinen O."/>
            <person name="Hibbett D.S."/>
            <person name="Nagy L.G."/>
        </authorList>
    </citation>
    <scope>NUCLEOTIDE SEQUENCE [LARGE SCALE GENOMIC DNA]</scope>
    <source>
        <strain evidence="1 2">NL-1719</strain>
    </source>
</reference>
<keyword evidence="2" id="KW-1185">Reference proteome</keyword>
<accession>A0ACD3AVU0</accession>
<evidence type="ECO:0000313" key="1">
    <source>
        <dbReference type="EMBL" id="TFK69840.1"/>
    </source>
</evidence>
<evidence type="ECO:0000313" key="2">
    <source>
        <dbReference type="Proteomes" id="UP000308600"/>
    </source>
</evidence>
<gene>
    <name evidence="1" type="ORF">BDN72DRAFT_896928</name>
</gene>
<organism evidence="1 2">
    <name type="scientific">Pluteus cervinus</name>
    <dbReference type="NCBI Taxonomy" id="181527"/>
    <lineage>
        <taxon>Eukaryota</taxon>
        <taxon>Fungi</taxon>
        <taxon>Dikarya</taxon>
        <taxon>Basidiomycota</taxon>
        <taxon>Agaricomycotina</taxon>
        <taxon>Agaricomycetes</taxon>
        <taxon>Agaricomycetidae</taxon>
        <taxon>Agaricales</taxon>
        <taxon>Pluteineae</taxon>
        <taxon>Pluteaceae</taxon>
        <taxon>Pluteus</taxon>
    </lineage>
</organism>
<sequence length="379" mass="43557">MRALSDPSLQTHALYGDKPPFNVWTTWAVDDTTQQAYVYGGCRPGDDSNNPTNDFYALKIKDNLFTWRRLNDSLRYRGRDRFSPGKVIRHRPFPSLRQPGMTLATINDNTFIFLFGGFSSEFERVVSDLIAVDVSSEEWWFINLEGGPVIGRLDAAIAVVGHCLYIFGGRQDFGRNHAISSYCVARYSVNRRTWTWVHQDRPYPKHVPYLGFGMVMVPIQHRRRIVLLPGRKRRDEDPINLTQKTVFLFDVDDLSFTLLNIPAEDFPCLEIQGLDAAPLHPSTLPRVRTAPFRFLLAGWVPCEDGSLIPELWMCKPYGPSQNLRCLGVMDKIWEKDLDLQNYIMCDGRILFVGYEHRGLDYVHPPEDSTWNVVVEVILN</sequence>
<name>A0ACD3AVU0_9AGAR</name>
<proteinExistence type="predicted"/>
<protein>
    <submittedName>
        <fullName evidence="1">Uncharacterized protein</fullName>
    </submittedName>
</protein>
<dbReference type="Proteomes" id="UP000308600">
    <property type="component" value="Unassembled WGS sequence"/>
</dbReference>